<feature type="transmembrane region" description="Helical" evidence="1">
    <location>
        <begin position="46"/>
        <end position="67"/>
    </location>
</feature>
<dbReference type="RefSeq" id="WP_205001948.1">
    <property type="nucleotide sequence ID" value="NZ_JAFBER010000001.1"/>
</dbReference>
<keyword evidence="1" id="KW-0812">Transmembrane</keyword>
<comment type="caution">
    <text evidence="2">The sequence shown here is derived from an EMBL/GenBank/DDBJ whole genome shotgun (WGS) entry which is preliminary data.</text>
</comment>
<sequence>MKLSEKSHEFYLRIVPGGMIRNGTLASLLLLNLTGLLSLIYSPSAFYFYLSIIPMILGDLFGLLFIIAPYKYELLFVLYTGLFGVFSSLTCFSCSQVLMIHDLKLRDQWIPIINLLLLIISGVLMYIFHFRALYNDYYANTSSVVSFPLISIVTGIGYLSTQVFTVLFHNVNVEDISLIIALEAWSVGGLLISTCIHKYFYMLQHKKELIEKEPDLGMTKKERFRKFGSKM</sequence>
<dbReference type="Proteomes" id="UP000808914">
    <property type="component" value="Unassembled WGS sequence"/>
</dbReference>
<feature type="transmembrane region" description="Helical" evidence="1">
    <location>
        <begin position="178"/>
        <end position="200"/>
    </location>
</feature>
<reference evidence="2 3" key="1">
    <citation type="submission" date="2021-01" db="EMBL/GenBank/DDBJ databases">
        <title>Genomic Encyclopedia of Type Strains, Phase IV (KMG-IV): sequencing the most valuable type-strain genomes for metagenomic binning, comparative biology and taxonomic classification.</title>
        <authorList>
            <person name="Goeker M."/>
        </authorList>
    </citation>
    <scope>NUCLEOTIDE SEQUENCE [LARGE SCALE GENOMIC DNA]</scope>
    <source>
        <strain evidence="2 3">DSM 28236</strain>
    </source>
</reference>
<evidence type="ECO:0000313" key="3">
    <source>
        <dbReference type="Proteomes" id="UP000808914"/>
    </source>
</evidence>
<evidence type="ECO:0000313" key="2">
    <source>
        <dbReference type="EMBL" id="MBM7643978.1"/>
    </source>
</evidence>
<evidence type="ECO:0000256" key="1">
    <source>
        <dbReference type="SAM" id="Phobius"/>
    </source>
</evidence>
<feature type="transmembrane region" description="Helical" evidence="1">
    <location>
        <begin position="74"/>
        <end position="98"/>
    </location>
</feature>
<feature type="transmembrane region" description="Helical" evidence="1">
    <location>
        <begin position="110"/>
        <end position="130"/>
    </location>
</feature>
<keyword evidence="3" id="KW-1185">Reference proteome</keyword>
<feature type="transmembrane region" description="Helical" evidence="1">
    <location>
        <begin position="137"/>
        <end position="158"/>
    </location>
</feature>
<accession>A0ABS2PV94</accession>
<keyword evidence="1" id="KW-0472">Membrane</keyword>
<dbReference type="EMBL" id="JAFBER010000001">
    <property type="protein sequence ID" value="MBM7643978.1"/>
    <property type="molecule type" value="Genomic_DNA"/>
</dbReference>
<gene>
    <name evidence="2" type="ORF">JOD45_000169</name>
</gene>
<protein>
    <submittedName>
        <fullName evidence="2">Uncharacterized protein</fullName>
    </submittedName>
</protein>
<keyword evidence="1" id="KW-1133">Transmembrane helix</keyword>
<name>A0ABS2PV94_9BACL</name>
<proteinExistence type="predicted"/>
<feature type="transmembrane region" description="Helical" evidence="1">
    <location>
        <begin position="20"/>
        <end position="40"/>
    </location>
</feature>
<organism evidence="2 3">
    <name type="scientific">Scopulibacillus daqui</name>
    <dbReference type="NCBI Taxonomy" id="1469162"/>
    <lineage>
        <taxon>Bacteria</taxon>
        <taxon>Bacillati</taxon>
        <taxon>Bacillota</taxon>
        <taxon>Bacilli</taxon>
        <taxon>Bacillales</taxon>
        <taxon>Sporolactobacillaceae</taxon>
        <taxon>Scopulibacillus</taxon>
    </lineage>
</organism>